<feature type="transmembrane region" description="Helical" evidence="7">
    <location>
        <begin position="12"/>
        <end position="31"/>
    </location>
</feature>
<evidence type="ECO:0000259" key="8">
    <source>
        <dbReference type="PROSITE" id="PS50850"/>
    </source>
</evidence>
<proteinExistence type="inferred from homology"/>
<dbReference type="SUPFAM" id="SSF103473">
    <property type="entry name" value="MFS general substrate transporter"/>
    <property type="match status" value="1"/>
</dbReference>
<protein>
    <submittedName>
        <fullName evidence="9">Transporter, major facilitator family protein</fullName>
    </submittedName>
</protein>
<dbReference type="PANTHER" id="PTHR23514">
    <property type="entry name" value="BYPASS OF STOP CODON PROTEIN 6"/>
    <property type="match status" value="1"/>
</dbReference>
<sequence length="427" mass="46809">MSQTERIKTTACLYFNYLIHGMAIVILAQNMTVLGNQWHVGDAGVSMVISSLGIGRLLVLYISGTLSDKLGRKLFIRIGIATYAVFFIGIVLSKSMIAAYIFGILAGMANSFLDSGTYPALMELYPRSQASANIMIKAFASVGELILPILVAILEHANVWYGWTFIFCAIALCINFFAMHNRSFPNLSKSRQTNNKSNKTVLKANSSKLRLTPHQLLLGGILTIFGYISMSTFYLVSQWLTKYGSIVGHLNMINARLLVSTYSIGSIVGVIITAVLVNRFIKPIWFMIFDTTLSFIALLLITLFPFEVIMLICSFIIGCTAAGGVMQIGLTIMGDLFPNSKGKITGIYYTASGLASFTIPVFTAIISKASIHNIMWFDVGIAAIGILCSISVLLIERADQINVPSSKKRSTKVNSKIISEYQTETKL</sequence>
<feature type="transmembrane region" description="Helical" evidence="7">
    <location>
        <begin position="284"/>
        <end position="303"/>
    </location>
</feature>
<keyword evidence="10" id="KW-1185">Reference proteome</keyword>
<feature type="transmembrane region" description="Helical" evidence="7">
    <location>
        <begin position="134"/>
        <end position="154"/>
    </location>
</feature>
<accession>C0XKE0</accession>
<dbReference type="HOGENOM" id="CLU_045105_0_1_9"/>
<evidence type="ECO:0000256" key="1">
    <source>
        <dbReference type="ARBA" id="ARBA00004651"/>
    </source>
</evidence>
<feature type="transmembrane region" description="Helical" evidence="7">
    <location>
        <begin position="160"/>
        <end position="179"/>
    </location>
</feature>
<dbReference type="PANTHER" id="PTHR23514:SF3">
    <property type="entry name" value="BYPASS OF STOP CODON PROTEIN 6"/>
    <property type="match status" value="1"/>
</dbReference>
<evidence type="ECO:0000256" key="2">
    <source>
        <dbReference type="ARBA" id="ARBA00008335"/>
    </source>
</evidence>
<gene>
    <name evidence="9" type="ORF">HMPREF0519_1701</name>
</gene>
<feature type="transmembrane region" description="Helical" evidence="7">
    <location>
        <begin position="373"/>
        <end position="395"/>
    </location>
</feature>
<dbReference type="Pfam" id="PF07690">
    <property type="entry name" value="MFS_1"/>
    <property type="match status" value="2"/>
</dbReference>
<dbReference type="GO" id="GO:0005886">
    <property type="term" value="C:plasma membrane"/>
    <property type="evidence" value="ECO:0007669"/>
    <property type="project" value="UniProtKB-SubCell"/>
</dbReference>
<dbReference type="Gene3D" id="1.20.1250.20">
    <property type="entry name" value="MFS general substrate transporter like domains"/>
    <property type="match status" value="2"/>
</dbReference>
<feature type="transmembrane region" description="Helical" evidence="7">
    <location>
        <begin position="43"/>
        <end position="62"/>
    </location>
</feature>
<keyword evidence="4 7" id="KW-0812">Transmembrane</keyword>
<dbReference type="PROSITE" id="PS50850">
    <property type="entry name" value="MFS"/>
    <property type="match status" value="1"/>
</dbReference>
<feature type="transmembrane region" description="Helical" evidence="7">
    <location>
        <begin position="74"/>
        <end position="91"/>
    </location>
</feature>
<keyword evidence="5 7" id="KW-1133">Transmembrane helix</keyword>
<dbReference type="AlphaFoldDB" id="C0XKE0"/>
<dbReference type="GO" id="GO:0022857">
    <property type="term" value="F:transmembrane transporter activity"/>
    <property type="evidence" value="ECO:0007669"/>
    <property type="project" value="InterPro"/>
</dbReference>
<dbReference type="PATRIC" id="fig|1423757.3.peg.2075"/>
<evidence type="ECO:0000256" key="5">
    <source>
        <dbReference type="ARBA" id="ARBA00022989"/>
    </source>
</evidence>
<dbReference type="Proteomes" id="UP000003752">
    <property type="component" value="Unassembled WGS sequence"/>
</dbReference>
<organism evidence="9 10">
    <name type="scientific">Lentilactobacillus hilgardii (strain ATCC 8290 / DSM 20176 / CCUG 30140 / JCM 1155 / KCTC 3500 / NBRC 15886 / NCIMB 8040 / NRRL B-1843 / 9)</name>
    <dbReference type="NCBI Taxonomy" id="1423757"/>
    <lineage>
        <taxon>Bacteria</taxon>
        <taxon>Bacillati</taxon>
        <taxon>Bacillota</taxon>
        <taxon>Bacilli</taxon>
        <taxon>Lactobacillales</taxon>
        <taxon>Lactobacillaceae</taxon>
        <taxon>Lentilactobacillus</taxon>
    </lineage>
</organism>
<feature type="transmembrane region" description="Helical" evidence="7">
    <location>
        <begin position="309"/>
        <end position="334"/>
    </location>
</feature>
<dbReference type="InterPro" id="IPR051788">
    <property type="entry name" value="MFS_Transporter"/>
</dbReference>
<feature type="transmembrane region" description="Helical" evidence="7">
    <location>
        <begin position="97"/>
        <end position="113"/>
    </location>
</feature>
<comment type="subcellular location">
    <subcellularLocation>
        <location evidence="1">Cell membrane</location>
        <topology evidence="1">Multi-pass membrane protein</topology>
    </subcellularLocation>
</comment>
<evidence type="ECO:0000256" key="6">
    <source>
        <dbReference type="ARBA" id="ARBA00023136"/>
    </source>
</evidence>
<evidence type="ECO:0000256" key="7">
    <source>
        <dbReference type="SAM" id="Phobius"/>
    </source>
</evidence>
<evidence type="ECO:0000313" key="10">
    <source>
        <dbReference type="Proteomes" id="UP000003752"/>
    </source>
</evidence>
<feature type="transmembrane region" description="Helical" evidence="7">
    <location>
        <begin position="346"/>
        <end position="367"/>
    </location>
</feature>
<keyword evidence="3" id="KW-0813">Transport</keyword>
<dbReference type="EMBL" id="ACGP01000158">
    <property type="protein sequence ID" value="EEI24156.1"/>
    <property type="molecule type" value="Genomic_DNA"/>
</dbReference>
<dbReference type="InterPro" id="IPR005829">
    <property type="entry name" value="Sugar_transporter_CS"/>
</dbReference>
<dbReference type="RefSeq" id="WP_003634847.1">
    <property type="nucleotide sequence ID" value="NZ_AZDF01000050.1"/>
</dbReference>
<evidence type="ECO:0000256" key="3">
    <source>
        <dbReference type="ARBA" id="ARBA00022448"/>
    </source>
</evidence>
<dbReference type="InterPro" id="IPR020846">
    <property type="entry name" value="MFS_dom"/>
</dbReference>
<name>C0XKE0_LENH9</name>
<feature type="transmembrane region" description="Helical" evidence="7">
    <location>
        <begin position="257"/>
        <end position="277"/>
    </location>
</feature>
<feature type="transmembrane region" description="Helical" evidence="7">
    <location>
        <begin position="216"/>
        <end position="237"/>
    </location>
</feature>
<dbReference type="InterPro" id="IPR036259">
    <property type="entry name" value="MFS_trans_sf"/>
</dbReference>
<feature type="domain" description="Major facilitator superfamily (MFS) profile" evidence="8">
    <location>
        <begin position="9"/>
        <end position="397"/>
    </location>
</feature>
<comment type="similarity">
    <text evidence="2">Belongs to the major facilitator superfamily.</text>
</comment>
<evidence type="ECO:0000313" key="9">
    <source>
        <dbReference type="EMBL" id="EEI24156.1"/>
    </source>
</evidence>
<evidence type="ECO:0000256" key="4">
    <source>
        <dbReference type="ARBA" id="ARBA00022692"/>
    </source>
</evidence>
<dbReference type="PROSITE" id="PS00216">
    <property type="entry name" value="SUGAR_TRANSPORT_1"/>
    <property type="match status" value="1"/>
</dbReference>
<dbReference type="InterPro" id="IPR011701">
    <property type="entry name" value="MFS"/>
</dbReference>
<keyword evidence="6 7" id="KW-0472">Membrane</keyword>
<reference evidence="9 10" key="1">
    <citation type="submission" date="2009-01" db="EMBL/GenBank/DDBJ databases">
        <authorList>
            <person name="Qin X."/>
            <person name="Bachman B."/>
            <person name="Battles P."/>
            <person name="Bell A."/>
            <person name="Bess C."/>
            <person name="Bickham C."/>
            <person name="Chaboub L."/>
            <person name="Chen D."/>
            <person name="Coyle M."/>
            <person name="Deiros D.R."/>
            <person name="Dinh H."/>
            <person name="Forbes L."/>
            <person name="Fowler G."/>
            <person name="Francisco L."/>
            <person name="Fu Q."/>
            <person name="Gubbala S."/>
            <person name="Hale W."/>
            <person name="Han Y."/>
            <person name="Hemphill L."/>
            <person name="Highlander S.K."/>
            <person name="Hirani K."/>
            <person name="Hogues M."/>
            <person name="Jackson L."/>
            <person name="Jakkamsetti A."/>
            <person name="Javaid M."/>
            <person name="Jiang H."/>
            <person name="Korchina V."/>
            <person name="Kovar C."/>
            <person name="Lara F."/>
            <person name="Lee S."/>
            <person name="Mata R."/>
            <person name="Mathew T."/>
            <person name="Moen C."/>
            <person name="Morales K."/>
            <person name="Munidasa M."/>
            <person name="Nazareth L."/>
            <person name="Ngo R."/>
            <person name="Nguyen L."/>
            <person name="Okwuonu G."/>
            <person name="Ongeri F."/>
            <person name="Patil S."/>
            <person name="Petrosino J."/>
            <person name="Pham C."/>
            <person name="Pham P."/>
            <person name="Pu L.-L."/>
            <person name="Puazo M."/>
            <person name="Raj R."/>
            <person name="Reid J."/>
            <person name="Rouhana J."/>
            <person name="Saada N."/>
            <person name="Shang Y."/>
            <person name="Simmons D."/>
            <person name="Thornton R."/>
            <person name="Warren J."/>
            <person name="Weissenberger G."/>
            <person name="Zhang J."/>
            <person name="Zhang L."/>
            <person name="Zhou C."/>
            <person name="Zhu D."/>
            <person name="Muzny D."/>
            <person name="Worley K."/>
            <person name="Gibbs R."/>
        </authorList>
    </citation>
    <scope>NUCLEOTIDE SEQUENCE [LARGE SCALE GENOMIC DNA]</scope>
    <source>
        <strain evidence="10">ATCC 8290 / DSM 20176 / CCUG 30140 / JCM 1155 / KCTC 3500 / NBRC 15886 / NCIMB 8040 / NRRL B-1843 / 9</strain>
    </source>
</reference>
<comment type="caution">
    <text evidence="9">The sequence shown here is derived from an EMBL/GenBank/DDBJ whole genome shotgun (WGS) entry which is preliminary data.</text>
</comment>